<keyword evidence="2" id="KW-1185">Reference proteome</keyword>
<reference evidence="1" key="1">
    <citation type="submission" date="2020-03" db="EMBL/GenBank/DDBJ databases">
        <title>Spirochaetal bacteria isolated from arthropods constitute a novel genus Entomospira genus novum within the order Spirochaetales.</title>
        <authorList>
            <person name="Grana-Miraglia L."/>
            <person name="Sikutova S."/>
            <person name="Fingerle V."/>
            <person name="Sing A."/>
            <person name="Castillo-Ramirez S."/>
            <person name="Margos G."/>
            <person name="Rudolf I."/>
        </authorList>
    </citation>
    <scope>NUCLEOTIDE SEQUENCE</scope>
    <source>
        <strain evidence="1">BR149</strain>
    </source>
</reference>
<sequence>MDKILLYTASYIEERIKKIQFNPFSPEQNSLLKVVSAESTEHISHILFYSSLKKSFKTLIKSIDAMDEATLYGSLHMLHAKLYPIEQLREQESLLLVNNQCQPTTLNTNIKKYHYILSQLIHDIYHETKEESIIAKYRSQAQGAEALDKLTDKLYRDDQLDLMMVERLAKKIPLYAKHSHIPVEKDLEPHLISLYMHHYVDTKDEIYLLVGTEKGTFPIQNEAWYNLKKIQATQEKNLWQGVESQKDD</sequence>
<evidence type="ECO:0000313" key="2">
    <source>
        <dbReference type="Proteomes" id="UP000778951"/>
    </source>
</evidence>
<evidence type="ECO:0000313" key="1">
    <source>
        <dbReference type="EMBL" id="NIZ69675.1"/>
    </source>
</evidence>
<protein>
    <submittedName>
        <fullName evidence="1">Uncharacterized protein</fullName>
    </submittedName>
</protein>
<gene>
    <name evidence="1" type="ORF">HCT48_05540</name>
</gene>
<comment type="caution">
    <text evidence="1">The sequence shown here is derived from an EMBL/GenBank/DDBJ whole genome shotgun (WGS) entry which is preliminary data.</text>
</comment>
<dbReference type="Proteomes" id="UP000778951">
    <property type="component" value="Unassembled WGS sequence"/>
</dbReference>
<dbReference type="AlphaFoldDB" id="A0A968GJ80"/>
<proteinExistence type="predicted"/>
<organism evidence="1 2">
    <name type="scientific">Entomospira culicis</name>
    <dbReference type="NCBI Taxonomy" id="2719989"/>
    <lineage>
        <taxon>Bacteria</taxon>
        <taxon>Pseudomonadati</taxon>
        <taxon>Spirochaetota</taxon>
        <taxon>Spirochaetia</taxon>
        <taxon>Spirochaetales</taxon>
        <taxon>Spirochaetaceae</taxon>
        <taxon>Entomospira</taxon>
    </lineage>
</organism>
<dbReference type="EMBL" id="JAATLM010000001">
    <property type="protein sequence ID" value="NIZ69675.1"/>
    <property type="molecule type" value="Genomic_DNA"/>
</dbReference>
<accession>A0A968GJ80</accession>
<name>A0A968GJ80_9SPIO</name>
<dbReference type="RefSeq" id="WP_167695760.1">
    <property type="nucleotide sequence ID" value="NZ_CP118181.1"/>
</dbReference>